<dbReference type="PANTHER" id="PTHR42786">
    <property type="entry name" value="TRNA/RRNA METHYLTRANSFERASE"/>
    <property type="match status" value="1"/>
</dbReference>
<dbReference type="GO" id="GO:0008173">
    <property type="term" value="F:RNA methyltransferase activity"/>
    <property type="evidence" value="ECO:0007669"/>
    <property type="project" value="InterPro"/>
</dbReference>
<accession>A0A8W7P709</accession>
<keyword evidence="1" id="KW-0949">S-adenosyl-L-methionine</keyword>
<dbReference type="Proteomes" id="UP000075882">
    <property type="component" value="Unassembled WGS sequence"/>
</dbReference>
<dbReference type="InterPro" id="IPR015003">
    <property type="entry name" value="DUF1853"/>
</dbReference>
<name>A0A8W7P709_ANOCL</name>
<dbReference type="PANTHER" id="PTHR42786:SF2">
    <property type="entry name" value="TRNA (CYTIDINE_URIDINE-2'-O-)-METHYLTRANSFERASE TRMJ"/>
    <property type="match status" value="1"/>
</dbReference>
<dbReference type="AlphaFoldDB" id="A0A8W7P709"/>
<evidence type="ECO:0000256" key="1">
    <source>
        <dbReference type="ARBA" id="ARBA00022691"/>
    </source>
</evidence>
<dbReference type="GO" id="GO:0002128">
    <property type="term" value="P:tRNA nucleoside ribose methylation"/>
    <property type="evidence" value="ECO:0007669"/>
    <property type="project" value="TreeGrafter"/>
</dbReference>
<sequence length="357" mass="40042">MAVQVMTYELFSHTGVDVEYLRPDSETASLGEVEGFCQHLDQTMDAIGYYRRRNSERLMRRMRALFNRSGMLRDEVDILRGLMKQIQRMAMSTTARPERSFTLPYTQPALRDLAFLLTAPAPWDSGSNLSAQCLLGPDGLALLAALEQDPVPLVHWLAQQPCQRLGHYAERLLAFWFRLAPHIELVAANLPVRDAAGRTIGEFDFLIRLDGEPLHVETASKFYLQLGHGPDTLVGPSLRDAWLLKAAKLQEQLQLARHPVAARVLPAGFAGCASVARLAGWFFYADVPATLLAPLAEDQLQGWISPLQQPWPASSESARWVWLSRLGWLAPARVEDSLVREQDSLRQELLQAEVPQL</sequence>
<proteinExistence type="predicted"/>
<evidence type="ECO:0000313" key="2">
    <source>
        <dbReference type="EnsemblMetazoa" id="ACOM026045-PA.1"/>
    </source>
</evidence>
<evidence type="ECO:0008006" key="3">
    <source>
        <dbReference type="Google" id="ProtNLM"/>
    </source>
</evidence>
<dbReference type="EnsemblMetazoa" id="ACOM026045-RA">
    <property type="protein sequence ID" value="ACOM026045-PA.1"/>
    <property type="gene ID" value="ACOM026045"/>
</dbReference>
<organism evidence="2">
    <name type="scientific">Anopheles coluzzii</name>
    <name type="common">African malaria mosquito</name>
    <dbReference type="NCBI Taxonomy" id="1518534"/>
    <lineage>
        <taxon>Eukaryota</taxon>
        <taxon>Metazoa</taxon>
        <taxon>Ecdysozoa</taxon>
        <taxon>Arthropoda</taxon>
        <taxon>Hexapoda</taxon>
        <taxon>Insecta</taxon>
        <taxon>Pterygota</taxon>
        <taxon>Neoptera</taxon>
        <taxon>Endopterygota</taxon>
        <taxon>Diptera</taxon>
        <taxon>Nematocera</taxon>
        <taxon>Culicoidea</taxon>
        <taxon>Culicidae</taxon>
        <taxon>Anophelinae</taxon>
        <taxon>Anopheles</taxon>
    </lineage>
</organism>
<dbReference type="Pfam" id="PF08907">
    <property type="entry name" value="DUF1853"/>
    <property type="match status" value="1"/>
</dbReference>
<protein>
    <recommendedName>
        <fullName evidence="3">DUF1853 family protein</fullName>
    </recommendedName>
</protein>
<dbReference type="Gene3D" id="1.10.8.590">
    <property type="match status" value="1"/>
</dbReference>
<dbReference type="GO" id="GO:0005829">
    <property type="term" value="C:cytosol"/>
    <property type="evidence" value="ECO:0007669"/>
    <property type="project" value="TreeGrafter"/>
</dbReference>
<dbReference type="InterPro" id="IPR004384">
    <property type="entry name" value="RNA_MeTrfase_TrmJ/LasT"/>
</dbReference>
<reference evidence="2" key="1">
    <citation type="submission" date="2022-08" db="UniProtKB">
        <authorList>
            <consortium name="EnsemblMetazoa"/>
        </authorList>
    </citation>
    <scope>IDENTIFICATION</scope>
</reference>